<dbReference type="InterPro" id="IPR012946">
    <property type="entry name" value="X8"/>
</dbReference>
<evidence type="ECO:0000256" key="5">
    <source>
        <dbReference type="ARBA" id="ARBA00023136"/>
    </source>
</evidence>
<keyword evidence="3" id="KW-0336">GPI-anchor</keyword>
<evidence type="ECO:0000256" key="3">
    <source>
        <dbReference type="ARBA" id="ARBA00022622"/>
    </source>
</evidence>
<evidence type="ECO:0000256" key="2">
    <source>
        <dbReference type="ARBA" id="ARBA00022475"/>
    </source>
</evidence>
<dbReference type="GO" id="GO:0005886">
    <property type="term" value="C:plasma membrane"/>
    <property type="evidence" value="ECO:0007669"/>
    <property type="project" value="UniProtKB-SubCell"/>
</dbReference>
<evidence type="ECO:0000256" key="10">
    <source>
        <dbReference type="SAM" id="SignalP"/>
    </source>
</evidence>
<gene>
    <name evidence="12" type="ORF">K2173_027015</name>
</gene>
<evidence type="ECO:0000256" key="6">
    <source>
        <dbReference type="ARBA" id="ARBA00023157"/>
    </source>
</evidence>
<dbReference type="GO" id="GO:0009506">
    <property type="term" value="C:plasmodesma"/>
    <property type="evidence" value="ECO:0007669"/>
    <property type="project" value="UniProtKB-ARBA"/>
</dbReference>
<evidence type="ECO:0000259" key="11">
    <source>
        <dbReference type="SMART" id="SM00768"/>
    </source>
</evidence>
<dbReference type="GO" id="GO:0098552">
    <property type="term" value="C:side of membrane"/>
    <property type="evidence" value="ECO:0007669"/>
    <property type="project" value="UniProtKB-KW"/>
</dbReference>
<dbReference type="Gene3D" id="3.20.20.80">
    <property type="entry name" value="Glycosidases"/>
    <property type="match status" value="1"/>
</dbReference>
<evidence type="ECO:0000256" key="1">
    <source>
        <dbReference type="ARBA" id="ARBA00004609"/>
    </source>
</evidence>
<evidence type="ECO:0000313" key="12">
    <source>
        <dbReference type="EMBL" id="KAJ8771838.1"/>
    </source>
</evidence>
<feature type="compositionally biased region" description="Low complexity" evidence="9">
    <location>
        <begin position="465"/>
        <end position="499"/>
    </location>
</feature>
<dbReference type="Proteomes" id="UP001159364">
    <property type="component" value="Linkage Group LG02"/>
</dbReference>
<dbReference type="PANTHER" id="PTHR31044">
    <property type="entry name" value="BETA-1,3 GLUCANASE"/>
    <property type="match status" value="1"/>
</dbReference>
<organism evidence="12 13">
    <name type="scientific">Erythroxylum novogranatense</name>
    <dbReference type="NCBI Taxonomy" id="1862640"/>
    <lineage>
        <taxon>Eukaryota</taxon>
        <taxon>Viridiplantae</taxon>
        <taxon>Streptophyta</taxon>
        <taxon>Embryophyta</taxon>
        <taxon>Tracheophyta</taxon>
        <taxon>Spermatophyta</taxon>
        <taxon>Magnoliopsida</taxon>
        <taxon>eudicotyledons</taxon>
        <taxon>Gunneridae</taxon>
        <taxon>Pentapetalae</taxon>
        <taxon>rosids</taxon>
        <taxon>fabids</taxon>
        <taxon>Malpighiales</taxon>
        <taxon>Erythroxylaceae</taxon>
        <taxon>Erythroxylum</taxon>
    </lineage>
</organism>
<dbReference type="Gene3D" id="1.20.58.1040">
    <property type="match status" value="1"/>
</dbReference>
<sequence>MAQVSTNSLYLFLLSLVTVCSTMVGFSHDAGVSAASSLPSTLQFFKLHKDFPCYDGVVIADHRILNIVRHSSLSKNLYLLEDQVGSLIYSESSAVSWLVSYVPYVRSIIVSGDDLSKLLSTLNLIHSAVTSLHLDNKIKVSVQFSTPLLQNLTKEEENDLHKILVFLKSIGSFVVLKASINTDIDLLQSMIQKVIAFSEVPAVIIIKRLNVPGTEVADNIADNVLEALRNSQFSGEMVGLYSQVSLANELKMEPLEVSSFSHRQLLNKLTKLHDAIDQATVFPTTPASTSPATPIPTVVTVPATNPVTITPTNPVTTPVPIPSADPIINPPTPITNPITSPAPVTIPGAQPITNPVTTYPAPTGNVPVTTPAIPGQSWCVARSGALQTAVQSALDYACGMGGADCSQIQQGGSCYNPNTLQDHASYAFNSFYQKHPVSTSCDFGGTAIILNVNPSTGSCIYPTSSSSSSLLTPSVPTPSVSSTNGATTSPTNPATTSPTNPLPGSGETGIGIPPSVLNSSSGTTTVFGPDTPPGINASASKSPTLLPFVRSVTIGATLVIGVVVLDMWEVCHLVH</sequence>
<keyword evidence="4 10" id="KW-0732">Signal</keyword>
<proteinExistence type="predicted"/>
<evidence type="ECO:0000256" key="8">
    <source>
        <dbReference type="ARBA" id="ARBA00023288"/>
    </source>
</evidence>
<feature type="chain" id="PRO_5043529883" description="X8 domain-containing protein" evidence="10">
    <location>
        <begin position="23"/>
        <end position="575"/>
    </location>
</feature>
<keyword evidence="6" id="KW-1015">Disulfide bond</keyword>
<dbReference type="EMBL" id="JAIWQS010000002">
    <property type="protein sequence ID" value="KAJ8771838.1"/>
    <property type="molecule type" value="Genomic_DNA"/>
</dbReference>
<comment type="caution">
    <text evidence="12">The sequence shown here is derived from an EMBL/GenBank/DDBJ whole genome shotgun (WGS) entry which is preliminary data.</text>
</comment>
<feature type="signal peptide" evidence="10">
    <location>
        <begin position="1"/>
        <end position="22"/>
    </location>
</feature>
<evidence type="ECO:0000256" key="9">
    <source>
        <dbReference type="SAM" id="MobiDB-lite"/>
    </source>
</evidence>
<feature type="domain" description="X8" evidence="11">
    <location>
        <begin position="377"/>
        <end position="461"/>
    </location>
</feature>
<keyword evidence="5" id="KW-0472">Membrane</keyword>
<evidence type="ECO:0000256" key="7">
    <source>
        <dbReference type="ARBA" id="ARBA00023180"/>
    </source>
</evidence>
<dbReference type="FunFam" id="1.20.58.1040:FF:000001">
    <property type="entry name" value="Glucan endo-1,3-beta-glucosidase 4"/>
    <property type="match status" value="1"/>
</dbReference>
<comment type="subcellular location">
    <subcellularLocation>
        <location evidence="1">Cell membrane</location>
        <topology evidence="1">Lipid-anchor</topology>
        <topology evidence="1">GPI-anchor</topology>
    </subcellularLocation>
</comment>
<dbReference type="SMART" id="SM00768">
    <property type="entry name" value="X8"/>
    <property type="match status" value="1"/>
</dbReference>
<protein>
    <recommendedName>
        <fullName evidence="11">X8 domain-containing protein</fullName>
    </recommendedName>
</protein>
<dbReference type="Pfam" id="PF07983">
    <property type="entry name" value="X8"/>
    <property type="match status" value="1"/>
</dbReference>
<reference evidence="12 13" key="1">
    <citation type="submission" date="2021-09" db="EMBL/GenBank/DDBJ databases">
        <title>Genomic insights and catalytic innovation underlie evolution of tropane alkaloids biosynthesis.</title>
        <authorList>
            <person name="Wang Y.-J."/>
            <person name="Tian T."/>
            <person name="Huang J.-P."/>
            <person name="Huang S.-X."/>
        </authorList>
    </citation>
    <scope>NUCLEOTIDE SEQUENCE [LARGE SCALE GENOMIC DNA]</scope>
    <source>
        <strain evidence="12">KIB-2018</strain>
        <tissue evidence="12">Leaf</tissue>
    </source>
</reference>
<keyword evidence="13" id="KW-1185">Reference proteome</keyword>
<name>A0AAV8TY57_9ROSI</name>
<evidence type="ECO:0000256" key="4">
    <source>
        <dbReference type="ARBA" id="ARBA00022729"/>
    </source>
</evidence>
<evidence type="ECO:0000313" key="13">
    <source>
        <dbReference type="Proteomes" id="UP001159364"/>
    </source>
</evidence>
<dbReference type="PANTHER" id="PTHR31044:SF120">
    <property type="entry name" value="CARBOHYDRATE-BINDING X8 DOMAIN SUPERFAMILY PROTEIN"/>
    <property type="match status" value="1"/>
</dbReference>
<keyword evidence="2" id="KW-1003">Cell membrane</keyword>
<feature type="region of interest" description="Disordered" evidence="9">
    <location>
        <begin position="465"/>
        <end position="515"/>
    </location>
</feature>
<dbReference type="InterPro" id="IPR044788">
    <property type="entry name" value="X8_dom_prot"/>
</dbReference>
<keyword evidence="8" id="KW-0449">Lipoprotein</keyword>
<feature type="region of interest" description="Disordered" evidence="9">
    <location>
        <begin position="521"/>
        <end position="540"/>
    </location>
</feature>
<keyword evidence="7" id="KW-0325">Glycoprotein</keyword>
<accession>A0AAV8TY57</accession>
<dbReference type="AlphaFoldDB" id="A0AAV8TY57"/>